<reference evidence="3 4" key="1">
    <citation type="submission" date="2020-03" db="EMBL/GenBank/DDBJ databases">
        <title>Complete genome sequence of Shewanella sp.</title>
        <authorList>
            <person name="Kim Y.-S."/>
            <person name="Kim S.-J."/>
            <person name="Jung H.-K."/>
            <person name="Kim K.-H."/>
        </authorList>
    </citation>
    <scope>NUCLEOTIDE SEQUENCE [LARGE SCALE GENOMIC DNA]</scope>
    <source>
        <strain evidence="3 4">PN3F2</strain>
    </source>
</reference>
<dbReference type="RefSeq" id="WP_167679836.1">
    <property type="nucleotide sequence ID" value="NZ_CP050313.1"/>
</dbReference>
<keyword evidence="2" id="KW-1133">Transmembrane helix</keyword>
<gene>
    <name evidence="3" type="ORF">HBH39_17135</name>
</gene>
<keyword evidence="2" id="KW-0812">Transmembrane</keyword>
<feature type="compositionally biased region" description="Polar residues" evidence="1">
    <location>
        <begin position="272"/>
        <end position="287"/>
    </location>
</feature>
<feature type="region of interest" description="Disordered" evidence="1">
    <location>
        <begin position="267"/>
        <end position="296"/>
    </location>
</feature>
<accession>A0A6G9QNC2</accession>
<keyword evidence="2" id="KW-0472">Membrane</keyword>
<feature type="transmembrane region" description="Helical" evidence="2">
    <location>
        <begin position="102"/>
        <end position="121"/>
    </location>
</feature>
<name>A0A6G9QNC2_9GAMM</name>
<organism evidence="3 4">
    <name type="scientific">Shewanella aestuarii</name>
    <dbReference type="NCBI Taxonomy" id="1028752"/>
    <lineage>
        <taxon>Bacteria</taxon>
        <taxon>Pseudomonadati</taxon>
        <taxon>Pseudomonadota</taxon>
        <taxon>Gammaproteobacteria</taxon>
        <taxon>Alteromonadales</taxon>
        <taxon>Shewanellaceae</taxon>
        <taxon>Shewanella</taxon>
    </lineage>
</organism>
<dbReference type="Proteomes" id="UP000502608">
    <property type="component" value="Chromosome"/>
</dbReference>
<sequence length="393" mass="43780">MNFSITLLKSARMIEMVLARLKAFKLPEASSLPVLMWQRVIDKVKAFRDKLSFAQKLYLVAIMLLVTKQSLALVALISVIAILLEFWPVFEKVWNSLAGKAVLLLFYAIIANFALANASAVVNEVVGVSASHFNYTHNFAILLYIPAWCIIVSGIIMAMVQICAPFYFIFIQLLKPLGIKPKRIIEHPAYHRTTFIVRVILSLVVLYHVWMLLGLDVKVEDDAEIQQIAQQWVDKQVPGAEETSNELLAQIAAAQAKKQAQVKQTGLGALKENSSQTKSDTLKTEPSLNADASVDPTIEDDVTADDYQQLHDNYVNGVRKAVALFAFYFEADSRSRCEKHPDAHVVELNDYEILEVLPDANTTMGYRFTVRQCVSAAFPLDAKAARTTAASGM</sequence>
<evidence type="ECO:0000256" key="1">
    <source>
        <dbReference type="SAM" id="MobiDB-lite"/>
    </source>
</evidence>
<dbReference type="EMBL" id="CP050313">
    <property type="protein sequence ID" value="QIR15982.1"/>
    <property type="molecule type" value="Genomic_DNA"/>
</dbReference>
<feature type="transmembrane region" description="Helical" evidence="2">
    <location>
        <begin position="141"/>
        <end position="174"/>
    </location>
</feature>
<protein>
    <submittedName>
        <fullName evidence="3">Uncharacterized protein</fullName>
    </submittedName>
</protein>
<evidence type="ECO:0000256" key="2">
    <source>
        <dbReference type="SAM" id="Phobius"/>
    </source>
</evidence>
<proteinExistence type="predicted"/>
<keyword evidence="4" id="KW-1185">Reference proteome</keyword>
<feature type="transmembrane region" description="Helical" evidence="2">
    <location>
        <begin position="195"/>
        <end position="213"/>
    </location>
</feature>
<evidence type="ECO:0000313" key="4">
    <source>
        <dbReference type="Proteomes" id="UP000502608"/>
    </source>
</evidence>
<dbReference type="AlphaFoldDB" id="A0A6G9QNC2"/>
<feature type="transmembrane region" description="Helical" evidence="2">
    <location>
        <begin position="57"/>
        <end position="90"/>
    </location>
</feature>
<evidence type="ECO:0000313" key="3">
    <source>
        <dbReference type="EMBL" id="QIR15982.1"/>
    </source>
</evidence>
<dbReference type="KEGG" id="saes:HBH39_17135"/>